<dbReference type="PANTHER" id="PTHR35037">
    <property type="entry name" value="C-TERMINAL REGION OF AIDA-LIKE PROTEIN"/>
    <property type="match status" value="1"/>
</dbReference>
<proteinExistence type="predicted"/>
<gene>
    <name evidence="2" type="ORF">HF209_07435</name>
    <name evidence="3" type="ORF">HF257_18485</name>
</gene>
<evidence type="ECO:0000313" key="3">
    <source>
        <dbReference type="EMBL" id="MBC2408001.1"/>
    </source>
</evidence>
<sequence>MRAPTTPSLSLYFACSVAIFIWPAISQGACIIVPTAGDDTYTCNSGIAAGFTDNGGNNTLSMSGTGTIAGNVTFGAGIDVVTFLDANSTGMHINGSLNQGNGNNIFQMNNGSISGSLTQGSGADIVQISGGQIGDVFQGDGRDSFSMSGGTIASLDQGDAHDTFVMNAGTITGAFLNGDDALMTGGTIGRVDMRLDKNLFDMRGGTILGNLVTGFDDDTILISGTSLIVGNVSTSGGNDVITVTGGTIGGQILASTGNDQFNWIGGGVIRGLILMGDGTDTALLQNLTATQLSTTPLIDGGLGTDTLILDNTQADTPGRYTQWEQVTLQNNASFRLGGTFVLGDPGTGTGTMTLGGSSKLLVDTGILSAYTAGQLVTLNNSGSIDMTTGSSTATDTLTVNGNYNGTGGTLALQTVLGADGSASDKLVVSQGTIQGNTGINITNLGGTGAATLQDGIQVVLATNGATGGASAFTLAAPASAGAFDYYLFKGGVTAGTAENYYLRSTVPVVPPPDPDPTIIVPLPTPVEGTPPLPPNPGVTPLPIYRREVPIYAAVFPAAQQVVQAMLGTYHERMGDQGQQLQTSPLTAGWGRVYGSNSRQSFAGTVNPTLDSSMTGFQVGSDVFANTLGNGLTQHVGFFVGHSRLTGDIKGFNGGWQNKDAGSTTLRGDSLGVYWTLINPNRAYLDLVVMGTRFDGHNESDRGVKMKTRGHNVAASAEVGWPLPLTQQWMIEPQAQVIVSKTKLDSQNDGISDVSYDADTLVTTRLGVRLSGDYPLSGMLLQPYARANVWHTKGGQNTVTFADVTDIVTEQKSTTMGVSLGANLKVASGISLYGEVGYNRNLDSNTFNGRQGTVGLRMQF</sequence>
<dbReference type="InterPro" id="IPR011050">
    <property type="entry name" value="Pectin_lyase_fold/virulence"/>
</dbReference>
<dbReference type="InterPro" id="IPR043990">
    <property type="entry name" value="AC_1"/>
</dbReference>
<dbReference type="Pfam" id="PF03797">
    <property type="entry name" value="Autotransporter"/>
    <property type="match status" value="1"/>
</dbReference>
<reference evidence="4 5" key="1">
    <citation type="submission" date="2020-04" db="EMBL/GenBank/DDBJ databases">
        <title>Pseudomonas crami sp. nov., a novel proteolytic bacterial species isolated from cream.</title>
        <authorList>
            <person name="Hofmann K."/>
            <person name="Woller A."/>
            <person name="Huptas C."/>
            <person name="Wenning M."/>
            <person name="Scherer S."/>
            <person name="Doll E.V."/>
        </authorList>
    </citation>
    <scope>NUCLEOTIDE SEQUENCE [LARGE SCALE GENOMIC DNA]</scope>
    <source>
        <strain evidence="2 5">WS 5096</strain>
        <strain evidence="3 4">WS 5106</strain>
    </source>
</reference>
<dbReference type="PROSITE" id="PS51208">
    <property type="entry name" value="AUTOTRANSPORTER"/>
    <property type="match status" value="1"/>
</dbReference>
<evidence type="ECO:0000313" key="4">
    <source>
        <dbReference type="Proteomes" id="UP000520513"/>
    </source>
</evidence>
<dbReference type="GO" id="GO:0019867">
    <property type="term" value="C:outer membrane"/>
    <property type="evidence" value="ECO:0007669"/>
    <property type="project" value="InterPro"/>
</dbReference>
<dbReference type="EMBL" id="JAAXCZ010000003">
    <property type="protein sequence ID" value="MBC2380773.1"/>
    <property type="molecule type" value="Genomic_DNA"/>
</dbReference>
<accession>A0A7X1AQF0</accession>
<dbReference type="EMBL" id="JAAXCY010000007">
    <property type="protein sequence ID" value="MBC2408001.1"/>
    <property type="molecule type" value="Genomic_DNA"/>
</dbReference>
<evidence type="ECO:0000313" key="5">
    <source>
        <dbReference type="Proteomes" id="UP000534677"/>
    </source>
</evidence>
<dbReference type="AlphaFoldDB" id="A0A7X1AQF0"/>
<dbReference type="SUPFAM" id="SSF51126">
    <property type="entry name" value="Pectin lyase-like"/>
    <property type="match status" value="1"/>
</dbReference>
<dbReference type="Gene3D" id="2.160.20.20">
    <property type="match status" value="1"/>
</dbReference>
<dbReference type="InterPro" id="IPR005546">
    <property type="entry name" value="Autotransporte_beta"/>
</dbReference>
<dbReference type="CDD" id="cd01344">
    <property type="entry name" value="PL2_Passenger_AT"/>
    <property type="match status" value="1"/>
</dbReference>
<dbReference type="SMART" id="SM00869">
    <property type="entry name" value="Autotransporter"/>
    <property type="match status" value="1"/>
</dbReference>
<dbReference type="InterPro" id="IPR036709">
    <property type="entry name" value="Autotransporte_beta_dom_sf"/>
</dbReference>
<dbReference type="NCBIfam" id="TIGR01414">
    <property type="entry name" value="autotrans_barl"/>
    <property type="match status" value="1"/>
</dbReference>
<protein>
    <submittedName>
        <fullName evidence="3">Autotransporter outer membrane beta-barrel domain-containing protein</fullName>
    </submittedName>
</protein>
<dbReference type="Proteomes" id="UP000520513">
    <property type="component" value="Unassembled WGS sequence"/>
</dbReference>
<dbReference type="SUPFAM" id="SSF103515">
    <property type="entry name" value="Autotransporter"/>
    <property type="match status" value="1"/>
</dbReference>
<dbReference type="InterPro" id="IPR006315">
    <property type="entry name" value="OM_autotransptr_brl_dom"/>
</dbReference>
<dbReference type="InterPro" id="IPR051551">
    <property type="entry name" value="Autotransporter_adhesion"/>
</dbReference>
<evidence type="ECO:0000313" key="2">
    <source>
        <dbReference type="EMBL" id="MBC2380773.1"/>
    </source>
</evidence>
<dbReference type="RefSeq" id="WP_185705764.1">
    <property type="nucleotide sequence ID" value="NZ_JAAXCY010000007.1"/>
</dbReference>
<feature type="domain" description="Autotransporter" evidence="1">
    <location>
        <begin position="581"/>
        <end position="859"/>
    </location>
</feature>
<keyword evidence="5" id="KW-1185">Reference proteome</keyword>
<dbReference type="InterPro" id="IPR012332">
    <property type="entry name" value="Autotransporter_pectin_lyase_C"/>
</dbReference>
<comment type="caution">
    <text evidence="3">The sequence shown here is derived from an EMBL/GenBank/DDBJ whole genome shotgun (WGS) entry which is preliminary data.</text>
</comment>
<evidence type="ECO:0000259" key="1">
    <source>
        <dbReference type="PROSITE" id="PS51208"/>
    </source>
</evidence>
<dbReference type="Proteomes" id="UP000534677">
    <property type="component" value="Unassembled WGS sequence"/>
</dbReference>
<name>A0A7X1AQF0_9PSED</name>
<dbReference type="Gene3D" id="2.40.128.130">
    <property type="entry name" value="Autotransporter beta-domain"/>
    <property type="match status" value="1"/>
</dbReference>
<organism evidence="3 4">
    <name type="scientific">Pseudomonas cremoris</name>
    <dbReference type="NCBI Taxonomy" id="2724178"/>
    <lineage>
        <taxon>Bacteria</taxon>
        <taxon>Pseudomonadati</taxon>
        <taxon>Pseudomonadota</taxon>
        <taxon>Gammaproteobacteria</taxon>
        <taxon>Pseudomonadales</taxon>
        <taxon>Pseudomonadaceae</taxon>
        <taxon>Pseudomonas</taxon>
    </lineage>
</organism>
<dbReference type="PANTHER" id="PTHR35037:SF3">
    <property type="entry name" value="C-TERMINAL REGION OF AIDA-LIKE PROTEIN"/>
    <property type="match status" value="1"/>
</dbReference>
<dbReference type="Pfam" id="PF18883">
    <property type="entry name" value="AC_1"/>
    <property type="match status" value="1"/>
</dbReference>